<dbReference type="Gene3D" id="3.40.50.150">
    <property type="entry name" value="Vaccinia Virus protein VP39"/>
    <property type="match status" value="1"/>
</dbReference>
<proteinExistence type="predicted"/>
<dbReference type="EMBL" id="LAEV01002141">
    <property type="protein sequence ID" value="KKA26538.1"/>
    <property type="molecule type" value="Genomic_DNA"/>
</dbReference>
<organism evidence="1 2">
    <name type="scientific">Thielaviopsis punctulata</name>
    <dbReference type="NCBI Taxonomy" id="72032"/>
    <lineage>
        <taxon>Eukaryota</taxon>
        <taxon>Fungi</taxon>
        <taxon>Dikarya</taxon>
        <taxon>Ascomycota</taxon>
        <taxon>Pezizomycotina</taxon>
        <taxon>Sordariomycetes</taxon>
        <taxon>Hypocreomycetidae</taxon>
        <taxon>Microascales</taxon>
        <taxon>Ceratocystidaceae</taxon>
        <taxon>Thielaviopsis</taxon>
    </lineage>
</organism>
<evidence type="ECO:0000313" key="2">
    <source>
        <dbReference type="Proteomes" id="UP000033483"/>
    </source>
</evidence>
<dbReference type="SUPFAM" id="SSF53335">
    <property type="entry name" value="S-adenosyl-L-methionine-dependent methyltransferases"/>
    <property type="match status" value="1"/>
</dbReference>
<comment type="caution">
    <text evidence="1">The sequence shown here is derived from an EMBL/GenBank/DDBJ whole genome shotgun (WGS) entry which is preliminary data.</text>
</comment>
<protein>
    <recommendedName>
        <fullName evidence="3">Methyltransferase type 11 domain-containing protein</fullName>
    </recommendedName>
</protein>
<dbReference type="Pfam" id="PF13489">
    <property type="entry name" value="Methyltransf_23"/>
    <property type="match status" value="1"/>
</dbReference>
<accession>A0A0F4Z9H1</accession>
<dbReference type="InterPro" id="IPR029063">
    <property type="entry name" value="SAM-dependent_MTases_sf"/>
</dbReference>
<evidence type="ECO:0000313" key="1">
    <source>
        <dbReference type="EMBL" id="KKA26538.1"/>
    </source>
</evidence>
<dbReference type="Proteomes" id="UP000033483">
    <property type="component" value="Unassembled WGS sequence"/>
</dbReference>
<dbReference type="PANTHER" id="PTHR42912:SF83">
    <property type="entry name" value="METHYLTRANSFERASE TYPE 11 DOMAIN-CONTAINING PROTEIN"/>
    <property type="match status" value="1"/>
</dbReference>
<name>A0A0F4Z9H1_9PEZI</name>
<dbReference type="InterPro" id="IPR050508">
    <property type="entry name" value="Methyltransf_Superfamily"/>
</dbReference>
<gene>
    <name evidence="1" type="ORF">TD95_005302</name>
</gene>
<sequence>MSARDFDHSLDSTESWSGIMKLRQKMSEQAFGNVLEVAIGTGRNFSYYDWKSLVPKTPADILRVRSRKSAHILSYTGVDISSDMLEVAEDKLHKVVPIADDVKPFVKVCYGSEAGQAAGSLQYHDGRIRIVKSDAQQFVPKPLGAETYDTVLQTFGLCSVPQPEIVLKNIASVTTPETGRIILLEHGTGSYGFVNSLLDKSAPGHFEKYGCWWNRDIEGIVRKAASEVPGLEVVKVEKPWFQLGTLYWIELKVNSHKS</sequence>
<evidence type="ECO:0008006" key="3">
    <source>
        <dbReference type="Google" id="ProtNLM"/>
    </source>
</evidence>
<reference evidence="1 2" key="1">
    <citation type="submission" date="2015-03" db="EMBL/GenBank/DDBJ databases">
        <authorList>
            <person name="Radwan O."/>
            <person name="Al-Naeli F.A."/>
            <person name="Rendon G.A."/>
            <person name="Fields C."/>
        </authorList>
    </citation>
    <scope>NUCLEOTIDE SEQUENCE [LARGE SCALE GENOMIC DNA]</scope>
    <source>
        <strain evidence="1">CR-DP1</strain>
    </source>
</reference>
<dbReference type="GO" id="GO:0008168">
    <property type="term" value="F:methyltransferase activity"/>
    <property type="evidence" value="ECO:0007669"/>
    <property type="project" value="TreeGrafter"/>
</dbReference>
<keyword evidence="2" id="KW-1185">Reference proteome</keyword>
<dbReference type="AlphaFoldDB" id="A0A0F4Z9H1"/>
<dbReference type="PANTHER" id="PTHR42912">
    <property type="entry name" value="METHYLTRANSFERASE"/>
    <property type="match status" value="1"/>
</dbReference>
<dbReference type="OrthoDB" id="416496at2759"/>